<evidence type="ECO:0000313" key="10">
    <source>
        <dbReference type="Proteomes" id="UP000005540"/>
    </source>
</evidence>
<dbReference type="OrthoDB" id="14324at2"/>
<evidence type="ECO:0000256" key="8">
    <source>
        <dbReference type="SAM" id="Phobius"/>
    </source>
</evidence>
<organism evidence="9 10">
    <name type="scientific">Sulfurihydrogenibium yellowstonense SS-5</name>
    <dbReference type="NCBI Taxonomy" id="432331"/>
    <lineage>
        <taxon>Bacteria</taxon>
        <taxon>Pseudomonadati</taxon>
        <taxon>Aquificota</taxon>
        <taxon>Aquificia</taxon>
        <taxon>Aquificales</taxon>
        <taxon>Hydrogenothermaceae</taxon>
        <taxon>Sulfurihydrogenibium</taxon>
    </lineage>
</organism>
<feature type="transmembrane region" description="Helical" evidence="8">
    <location>
        <begin position="16"/>
        <end position="38"/>
    </location>
</feature>
<dbReference type="PANTHER" id="PTHR30558">
    <property type="entry name" value="EXBD MEMBRANE COMPONENT OF PMF-DRIVEN MACROMOLECULE IMPORT SYSTEM"/>
    <property type="match status" value="1"/>
</dbReference>
<dbReference type="EMBL" id="ABZS01000092">
    <property type="protein sequence ID" value="EEP60462.1"/>
    <property type="molecule type" value="Genomic_DNA"/>
</dbReference>
<accession>C4FKD4</accession>
<comment type="subcellular location">
    <subcellularLocation>
        <location evidence="1">Cell membrane</location>
        <topology evidence="1">Single-pass membrane protein</topology>
    </subcellularLocation>
    <subcellularLocation>
        <location evidence="7">Cell membrane</location>
        <topology evidence="7">Single-pass type II membrane protein</topology>
    </subcellularLocation>
</comment>
<evidence type="ECO:0000256" key="4">
    <source>
        <dbReference type="ARBA" id="ARBA00022692"/>
    </source>
</evidence>
<proteinExistence type="inferred from homology"/>
<name>C4FKD4_9AQUI</name>
<sequence>MKLIDENEKEISEINMIPLVDIVLVILIIFMATATFMVEGKIPLDLPKAKTGEPAKSTQKRIEITIKKDGIYFEGQKVSSEELKQKLQAVKTDENQVVALRSEKDVIFQDVVTVIDVCRQVGLEKYIIETKKE</sequence>
<keyword evidence="7" id="KW-0813">Transport</keyword>
<dbReference type="Gene3D" id="3.30.420.270">
    <property type="match status" value="1"/>
</dbReference>
<keyword evidence="6 8" id="KW-0472">Membrane</keyword>
<dbReference type="AlphaFoldDB" id="C4FKD4"/>
<evidence type="ECO:0000256" key="3">
    <source>
        <dbReference type="ARBA" id="ARBA00022475"/>
    </source>
</evidence>
<evidence type="ECO:0000256" key="7">
    <source>
        <dbReference type="RuleBase" id="RU003879"/>
    </source>
</evidence>
<keyword evidence="10" id="KW-1185">Reference proteome</keyword>
<evidence type="ECO:0000256" key="2">
    <source>
        <dbReference type="ARBA" id="ARBA00005811"/>
    </source>
</evidence>
<dbReference type="Pfam" id="PF02472">
    <property type="entry name" value="ExbD"/>
    <property type="match status" value="1"/>
</dbReference>
<dbReference type="GO" id="GO:0005886">
    <property type="term" value="C:plasma membrane"/>
    <property type="evidence" value="ECO:0007669"/>
    <property type="project" value="UniProtKB-SubCell"/>
</dbReference>
<evidence type="ECO:0000313" key="9">
    <source>
        <dbReference type="EMBL" id="EEP60462.1"/>
    </source>
</evidence>
<gene>
    <name evidence="9" type="ORF">SULYE_1034</name>
</gene>
<keyword evidence="3" id="KW-1003">Cell membrane</keyword>
<protein>
    <submittedName>
        <fullName evidence="9">Biopolymer transport protein ExbD/TolR</fullName>
    </submittedName>
</protein>
<dbReference type="InterPro" id="IPR003400">
    <property type="entry name" value="ExbD"/>
</dbReference>
<reference evidence="9 10" key="1">
    <citation type="submission" date="2009-04" db="EMBL/GenBank/DDBJ databases">
        <authorList>
            <person name="Reysenbach A.-L."/>
            <person name="Heidelberg J.F."/>
            <person name="Nelson W.C."/>
        </authorList>
    </citation>
    <scope>NUCLEOTIDE SEQUENCE [LARGE SCALE GENOMIC DNA]</scope>
    <source>
        <strain evidence="9 10">SS-5</strain>
    </source>
</reference>
<dbReference type="RefSeq" id="WP_007547073.1">
    <property type="nucleotide sequence ID" value="NZ_ABZS01000092.1"/>
</dbReference>
<keyword evidence="4 7" id="KW-0812">Transmembrane</keyword>
<dbReference type="PANTHER" id="PTHR30558:SF7">
    <property type="entry name" value="TOL-PAL SYSTEM PROTEIN TOLR"/>
    <property type="match status" value="1"/>
</dbReference>
<dbReference type="Proteomes" id="UP000005540">
    <property type="component" value="Unassembled WGS sequence"/>
</dbReference>
<comment type="similarity">
    <text evidence="2 7">Belongs to the ExbD/TolR family.</text>
</comment>
<evidence type="ECO:0000256" key="6">
    <source>
        <dbReference type="ARBA" id="ARBA00023136"/>
    </source>
</evidence>
<comment type="caution">
    <text evidence="9">The sequence shown here is derived from an EMBL/GenBank/DDBJ whole genome shotgun (WGS) entry which is preliminary data.</text>
</comment>
<dbReference type="GO" id="GO:0015031">
    <property type="term" value="P:protein transport"/>
    <property type="evidence" value="ECO:0007669"/>
    <property type="project" value="UniProtKB-KW"/>
</dbReference>
<evidence type="ECO:0000256" key="5">
    <source>
        <dbReference type="ARBA" id="ARBA00022989"/>
    </source>
</evidence>
<keyword evidence="7" id="KW-0653">Protein transport</keyword>
<evidence type="ECO:0000256" key="1">
    <source>
        <dbReference type="ARBA" id="ARBA00004162"/>
    </source>
</evidence>
<keyword evidence="5 8" id="KW-1133">Transmembrane helix</keyword>
<dbReference type="GO" id="GO:0022857">
    <property type="term" value="F:transmembrane transporter activity"/>
    <property type="evidence" value="ECO:0007669"/>
    <property type="project" value="InterPro"/>
</dbReference>